<gene>
    <name evidence="2" type="ORF">METZ01_LOCUS263054</name>
</gene>
<proteinExistence type="predicted"/>
<keyword evidence="1" id="KW-0472">Membrane</keyword>
<feature type="non-terminal residue" evidence="2">
    <location>
        <position position="252"/>
    </location>
</feature>
<dbReference type="AlphaFoldDB" id="A0A382JDH6"/>
<keyword evidence="1" id="KW-0812">Transmembrane</keyword>
<evidence type="ECO:0000313" key="2">
    <source>
        <dbReference type="EMBL" id="SVC10200.1"/>
    </source>
</evidence>
<name>A0A382JDH6_9ZZZZ</name>
<reference evidence="2" key="1">
    <citation type="submission" date="2018-05" db="EMBL/GenBank/DDBJ databases">
        <authorList>
            <person name="Lanie J.A."/>
            <person name="Ng W.-L."/>
            <person name="Kazmierczak K.M."/>
            <person name="Andrzejewski T.M."/>
            <person name="Davidsen T.M."/>
            <person name="Wayne K.J."/>
            <person name="Tettelin H."/>
            <person name="Glass J.I."/>
            <person name="Rusch D."/>
            <person name="Podicherti R."/>
            <person name="Tsui H.-C.T."/>
            <person name="Winkler M.E."/>
        </authorList>
    </citation>
    <scope>NUCLEOTIDE SEQUENCE</scope>
</reference>
<evidence type="ECO:0000256" key="1">
    <source>
        <dbReference type="SAM" id="Phobius"/>
    </source>
</evidence>
<keyword evidence="1" id="KW-1133">Transmembrane helix</keyword>
<organism evidence="2">
    <name type="scientific">marine metagenome</name>
    <dbReference type="NCBI Taxonomy" id="408172"/>
    <lineage>
        <taxon>unclassified sequences</taxon>
        <taxon>metagenomes</taxon>
        <taxon>ecological metagenomes</taxon>
    </lineage>
</organism>
<sequence>MKVAVNSVFLVLAIAFSTLWLLWLYQANVVNDVGSWMKSSYTNRFESEKNEILRRLKRSEIMAAVELLEEKKWREIRLSDRAFRLKRQILQALMYQLHRAKRYEELLHWSGIWIAEDERNVNAIAYWYVALRHSPDRHDEGVQGLKREWHRFPTNDLLQKFNLKVLYEKQGYKSLSSAMSIETKRYFSSPEDSDWFRSNTQGWELRWHWKIRHVITSYMRHQKQRFTDGEWGELWNAPQELWRALLDWKNKE</sequence>
<dbReference type="EMBL" id="UINC01073651">
    <property type="protein sequence ID" value="SVC10200.1"/>
    <property type="molecule type" value="Genomic_DNA"/>
</dbReference>
<protein>
    <submittedName>
        <fullName evidence="2">Uncharacterized protein</fullName>
    </submittedName>
</protein>
<accession>A0A382JDH6</accession>
<feature type="transmembrane region" description="Helical" evidence="1">
    <location>
        <begin position="7"/>
        <end position="25"/>
    </location>
</feature>